<dbReference type="InterPro" id="IPR017981">
    <property type="entry name" value="GPCR_2-like_7TM"/>
</dbReference>
<dbReference type="Pfam" id="PF00002">
    <property type="entry name" value="7tm_2"/>
    <property type="match status" value="1"/>
</dbReference>
<keyword evidence="15" id="KW-1185">Reference proteome</keyword>
<evidence type="ECO:0000256" key="11">
    <source>
        <dbReference type="SAM" id="Phobius"/>
    </source>
</evidence>
<dbReference type="GO" id="GO:0005886">
    <property type="term" value="C:plasma membrane"/>
    <property type="evidence" value="ECO:0007669"/>
    <property type="project" value="UniProtKB-SubCell"/>
</dbReference>
<feature type="chain" id="PRO_5034173448" evidence="12">
    <location>
        <begin position="19"/>
        <end position="758"/>
    </location>
</feature>
<feature type="compositionally biased region" description="Low complexity" evidence="10">
    <location>
        <begin position="210"/>
        <end position="224"/>
    </location>
</feature>
<dbReference type="InterPro" id="IPR050332">
    <property type="entry name" value="GPCR_2"/>
</dbReference>
<sequence>MQKAWLLVLLLAAWGASTEPRKIQQEEQLQATSRETLLHEIPEEFSDAEIALEKSKARSVSEKLNIGSHDFFMRTFDEHAGSESENYDGKTIENLDKSLLKQKIDQKTVDEIKKAQANRLERDIDDSSELSPLADMNELLNKIQSTINFNGKVTIPTPHQIEVQNEITASSQADDFTTSPAFQRRETDAGSVRAVKTTEKSTFTSDTHSTKSTRSSESQSTKSTRSSESRSTKSTRSSDLQLEATSVPKTDDIMCRFGIDFGRKLSFSDGTFSRATCCYCYLFISEHRRRYMLRVNRAAHTFLFNNRSMEPFDPSNNVTWPAVRASLIDDLEADKLESCCAEAVNCCSLITQAENVEGSCPATWDGWSCQATAVPSDTLVPVRCPVHAYTGYPECYLYGEKKCEGNGSWFMQGAYEYTNYQGCSMEKFHSMNYYWEIVVNAISLVALSPALLVLLCYKKLHQHRFYMVFNLLLALFLRSLLQILELAIIKIPENLNISTILEDNAAGCKVLVSLRKAALLSVWSWMLAESVFLYRLIARAFQTVRSVKIYVICAWGGAIILTAVWATCRALLENYQCWLGDHKGDPYKLHLITDIPVLLSLLVSVGLLVHMVCILHMQLRGRHDSEQEAKKKVAKATLFLVPVFGVQFLLTSVAPTNVSCVGLQAYLFIAYALTGLQGLLASVLYCFSNRDVKLQLRGTWEQLLSTCCPRFIRDGRRPGDSSVAEPQTNFSTVNSDTDAATGDRPADVMELEPLNRKP</sequence>
<evidence type="ECO:0000256" key="6">
    <source>
        <dbReference type="ARBA" id="ARBA00023040"/>
    </source>
</evidence>
<keyword evidence="4 11" id="KW-0812">Transmembrane</keyword>
<gene>
    <name evidence="16" type="primary">LOC108670951</name>
</gene>
<feature type="signal peptide" evidence="12">
    <location>
        <begin position="1"/>
        <end position="18"/>
    </location>
</feature>
<keyword evidence="9" id="KW-0807">Transducer</keyword>
<feature type="transmembrane region" description="Helical" evidence="11">
    <location>
        <begin position="517"/>
        <end position="537"/>
    </location>
</feature>
<comment type="subcellular location">
    <subcellularLocation>
        <location evidence="1">Cell membrane</location>
        <topology evidence="1">Multi-pass membrane protein</topology>
    </subcellularLocation>
</comment>
<dbReference type="Gene3D" id="4.10.1240.10">
    <property type="entry name" value="GPCR, family 2, extracellular hormone receptor domain"/>
    <property type="match status" value="1"/>
</dbReference>
<evidence type="ECO:0000256" key="9">
    <source>
        <dbReference type="ARBA" id="ARBA00023224"/>
    </source>
</evidence>
<dbReference type="InterPro" id="IPR001879">
    <property type="entry name" value="GPCR_2_extracellular_dom"/>
</dbReference>
<dbReference type="PROSITE" id="PS50261">
    <property type="entry name" value="G_PROTEIN_RECEP_F2_4"/>
    <property type="match status" value="1"/>
</dbReference>
<protein>
    <submittedName>
        <fullName evidence="16">Calcitonin receptor</fullName>
    </submittedName>
</protein>
<keyword evidence="7 11" id="KW-0472">Membrane</keyword>
<keyword evidence="12" id="KW-0732">Signal</keyword>
<dbReference type="GeneID" id="108670951"/>
<dbReference type="AlphaFoldDB" id="A0A8B7NJV2"/>
<feature type="transmembrane region" description="Helical" evidence="11">
    <location>
        <begin position="666"/>
        <end position="687"/>
    </location>
</feature>
<keyword evidence="3" id="KW-1003">Cell membrane</keyword>
<dbReference type="PANTHER" id="PTHR45620:SF42">
    <property type="entry name" value="G-PROTEIN COUPLED RECEPTOR SEB-2"/>
    <property type="match status" value="1"/>
</dbReference>
<dbReference type="Gene3D" id="1.20.1070.10">
    <property type="entry name" value="Rhodopsin 7-helix transmembrane proteins"/>
    <property type="match status" value="1"/>
</dbReference>
<feature type="transmembrane region" description="Helical" evidence="11">
    <location>
        <begin position="433"/>
        <end position="457"/>
    </location>
</feature>
<evidence type="ECO:0000256" key="2">
    <source>
        <dbReference type="ARBA" id="ARBA00005314"/>
    </source>
</evidence>
<evidence type="ECO:0000256" key="7">
    <source>
        <dbReference type="ARBA" id="ARBA00023136"/>
    </source>
</evidence>
<dbReference type="KEGG" id="hazt:108670951"/>
<dbReference type="OrthoDB" id="5967113at2759"/>
<dbReference type="SUPFAM" id="SSF81321">
    <property type="entry name" value="Family A G protein-coupled receptor-like"/>
    <property type="match status" value="1"/>
</dbReference>
<evidence type="ECO:0000256" key="5">
    <source>
        <dbReference type="ARBA" id="ARBA00022989"/>
    </source>
</evidence>
<evidence type="ECO:0000256" key="8">
    <source>
        <dbReference type="ARBA" id="ARBA00023170"/>
    </source>
</evidence>
<evidence type="ECO:0000256" key="1">
    <source>
        <dbReference type="ARBA" id="ARBA00004651"/>
    </source>
</evidence>
<dbReference type="GO" id="GO:0007166">
    <property type="term" value="P:cell surface receptor signaling pathway"/>
    <property type="evidence" value="ECO:0007669"/>
    <property type="project" value="InterPro"/>
</dbReference>
<feature type="domain" description="G-protein coupled receptors family 2 profile 2" evidence="14">
    <location>
        <begin position="432"/>
        <end position="689"/>
    </location>
</feature>
<feature type="transmembrane region" description="Helical" evidence="11">
    <location>
        <begin position="549"/>
        <end position="572"/>
    </location>
</feature>
<evidence type="ECO:0000256" key="3">
    <source>
        <dbReference type="ARBA" id="ARBA00022475"/>
    </source>
</evidence>
<feature type="compositionally biased region" description="Polar residues" evidence="10">
    <location>
        <begin position="724"/>
        <end position="738"/>
    </location>
</feature>
<keyword evidence="5 11" id="KW-1133">Transmembrane helix</keyword>
<dbReference type="GO" id="GO:0007188">
    <property type="term" value="P:adenylate cyclase-modulating G protein-coupled receptor signaling pathway"/>
    <property type="evidence" value="ECO:0007669"/>
    <property type="project" value="TreeGrafter"/>
</dbReference>
<dbReference type="InterPro" id="IPR036445">
    <property type="entry name" value="GPCR_2_extracell_dom_sf"/>
</dbReference>
<name>A0A8B7NJV2_HYAAZ</name>
<dbReference type="InterPro" id="IPR000832">
    <property type="entry name" value="GPCR_2_secretin-like"/>
</dbReference>
<comment type="similarity">
    <text evidence="2">Belongs to the G-protein coupled receptor 2 family.</text>
</comment>
<dbReference type="Proteomes" id="UP000694843">
    <property type="component" value="Unplaced"/>
</dbReference>
<evidence type="ECO:0000259" key="13">
    <source>
        <dbReference type="PROSITE" id="PS50227"/>
    </source>
</evidence>
<dbReference type="SUPFAM" id="SSF111418">
    <property type="entry name" value="Hormone receptor domain"/>
    <property type="match status" value="1"/>
</dbReference>
<feature type="transmembrane region" description="Helical" evidence="11">
    <location>
        <begin position="636"/>
        <end position="654"/>
    </location>
</feature>
<keyword evidence="6" id="KW-0297">G-protein coupled receptor</keyword>
<evidence type="ECO:0000256" key="12">
    <source>
        <dbReference type="SAM" id="SignalP"/>
    </source>
</evidence>
<accession>A0A8B7NJV2</accession>
<dbReference type="PROSITE" id="PS50227">
    <property type="entry name" value="G_PROTEIN_RECEP_F2_3"/>
    <property type="match status" value="1"/>
</dbReference>
<feature type="compositionally biased region" description="Polar residues" evidence="10">
    <location>
        <begin position="168"/>
        <end position="181"/>
    </location>
</feature>
<keyword evidence="8 16" id="KW-0675">Receptor</keyword>
<feature type="region of interest" description="Disordered" evidence="10">
    <location>
        <begin position="168"/>
        <end position="243"/>
    </location>
</feature>
<dbReference type="RefSeq" id="XP_018013930.1">
    <property type="nucleotide sequence ID" value="XM_018158441.2"/>
</dbReference>
<proteinExistence type="inferred from homology"/>
<feature type="transmembrane region" description="Helical" evidence="11">
    <location>
        <begin position="592"/>
        <end position="615"/>
    </location>
</feature>
<feature type="transmembrane region" description="Helical" evidence="11">
    <location>
        <begin position="469"/>
        <end position="489"/>
    </location>
</feature>
<evidence type="ECO:0000256" key="4">
    <source>
        <dbReference type="ARBA" id="ARBA00022692"/>
    </source>
</evidence>
<evidence type="ECO:0000313" key="15">
    <source>
        <dbReference type="Proteomes" id="UP000694843"/>
    </source>
</evidence>
<evidence type="ECO:0000256" key="10">
    <source>
        <dbReference type="SAM" id="MobiDB-lite"/>
    </source>
</evidence>
<dbReference type="PRINTS" id="PR00249">
    <property type="entry name" value="GPCRSECRETIN"/>
</dbReference>
<feature type="domain" description="G-protein coupled receptors family 2 profile 1" evidence="13">
    <location>
        <begin position="345"/>
        <end position="427"/>
    </location>
</feature>
<feature type="region of interest" description="Disordered" evidence="10">
    <location>
        <begin position="717"/>
        <end position="758"/>
    </location>
</feature>
<evidence type="ECO:0000313" key="16">
    <source>
        <dbReference type="RefSeq" id="XP_018013930.1"/>
    </source>
</evidence>
<dbReference type="PANTHER" id="PTHR45620">
    <property type="entry name" value="PDF RECEPTOR-LIKE PROTEIN-RELATED"/>
    <property type="match status" value="1"/>
</dbReference>
<organism evidence="15 16">
    <name type="scientific">Hyalella azteca</name>
    <name type="common">Amphipod</name>
    <dbReference type="NCBI Taxonomy" id="294128"/>
    <lineage>
        <taxon>Eukaryota</taxon>
        <taxon>Metazoa</taxon>
        <taxon>Ecdysozoa</taxon>
        <taxon>Arthropoda</taxon>
        <taxon>Crustacea</taxon>
        <taxon>Multicrustacea</taxon>
        <taxon>Malacostraca</taxon>
        <taxon>Eumalacostraca</taxon>
        <taxon>Peracarida</taxon>
        <taxon>Amphipoda</taxon>
        <taxon>Senticaudata</taxon>
        <taxon>Talitrida</taxon>
        <taxon>Talitroidea</taxon>
        <taxon>Hyalellidae</taxon>
        <taxon>Hyalella</taxon>
    </lineage>
</organism>
<dbReference type="GO" id="GO:0008528">
    <property type="term" value="F:G protein-coupled peptide receptor activity"/>
    <property type="evidence" value="ECO:0007669"/>
    <property type="project" value="TreeGrafter"/>
</dbReference>
<evidence type="ECO:0000259" key="14">
    <source>
        <dbReference type="PROSITE" id="PS50261"/>
    </source>
</evidence>
<reference evidence="16" key="1">
    <citation type="submission" date="2025-08" db="UniProtKB">
        <authorList>
            <consortium name="RefSeq"/>
        </authorList>
    </citation>
    <scope>IDENTIFICATION</scope>
    <source>
        <tissue evidence="16">Whole organism</tissue>
    </source>
</reference>